<organism evidence="1">
    <name type="scientific">Bathycoccus sp. RCC716 virus 2</name>
    <dbReference type="NCBI Taxonomy" id="2530039"/>
    <lineage>
        <taxon>Viruses</taxon>
        <taxon>Varidnaviria</taxon>
        <taxon>Bamfordvirae</taxon>
        <taxon>Nucleocytoviricota</taxon>
        <taxon>Megaviricetes</taxon>
        <taxon>Algavirales</taxon>
        <taxon>Phycodnaviridae</taxon>
        <taxon>Prasinovirus</taxon>
    </lineage>
</organism>
<proteinExistence type="predicted"/>
<accession>A0A7S6P1S8</accession>
<sequence>MCANNCKYFCSKTLDMINFSDIQPGELIKVLVNLEEDIEDEMYAKVKENHEDYLVVAYYSETSMTYKGARIYELEDNDELVQAVNLSEHHQATDYFKNVKDNLYCMIDEIDSEEDSEIIDESDDDGSDLEGFIVSDTEIDGVVIPPSNHVMIDKEWNEWNPRSPGSLRYKKMVDNIESLAKSQADELNF</sequence>
<dbReference type="EMBL" id="MK522038">
    <property type="protein sequence ID" value="QOR60390.1"/>
    <property type="molecule type" value="Genomic_DNA"/>
</dbReference>
<name>A0A7S6P1S8_9PHYC</name>
<protein>
    <submittedName>
        <fullName evidence="1">Uncharacterized protein</fullName>
    </submittedName>
</protein>
<reference evidence="1" key="1">
    <citation type="submission" date="2019-02" db="EMBL/GenBank/DDBJ databases">
        <authorList>
            <person name="Bachy C."/>
            <person name="Yung C.-M."/>
            <person name="Roux S."/>
            <person name="Sullivan M.B."/>
            <person name="Worden A.Z."/>
        </authorList>
    </citation>
    <scope>NUCLEOTIDE SEQUENCE</scope>
    <source>
        <strain evidence="1">BII-V2</strain>
    </source>
</reference>
<evidence type="ECO:0000313" key="1">
    <source>
        <dbReference type="EMBL" id="QOR60390.1"/>
    </source>
</evidence>